<feature type="region of interest" description="Disordered" evidence="1">
    <location>
        <begin position="190"/>
        <end position="226"/>
    </location>
</feature>
<dbReference type="AlphaFoldDB" id="A0A5M8Q1D5"/>
<protein>
    <submittedName>
        <fullName evidence="2">Uncharacterized protein</fullName>
    </submittedName>
</protein>
<feature type="region of interest" description="Disordered" evidence="1">
    <location>
        <begin position="490"/>
        <end position="559"/>
    </location>
</feature>
<reference evidence="2 3" key="1">
    <citation type="submission" date="2019-09" db="EMBL/GenBank/DDBJ databases">
        <title>The hologenome of the rock-dwelling lichen Lasallia pustulata.</title>
        <authorList>
            <person name="Greshake Tzovaras B."/>
            <person name="Segers F."/>
            <person name="Bicker A."/>
            <person name="Dal Grande F."/>
            <person name="Otte J."/>
            <person name="Hankeln T."/>
            <person name="Schmitt I."/>
            <person name="Ebersberger I."/>
        </authorList>
    </citation>
    <scope>NUCLEOTIDE SEQUENCE [LARGE SCALE GENOMIC DNA]</scope>
    <source>
        <strain evidence="2">A1-1</strain>
    </source>
</reference>
<feature type="compositionally biased region" description="Low complexity" evidence="1">
    <location>
        <begin position="505"/>
        <end position="515"/>
    </location>
</feature>
<dbReference type="EMBL" id="VXIT01000001">
    <property type="protein sequence ID" value="KAA6415994.1"/>
    <property type="molecule type" value="Genomic_DNA"/>
</dbReference>
<accession>A0A5M8Q1D5</accession>
<evidence type="ECO:0000313" key="3">
    <source>
        <dbReference type="Proteomes" id="UP000324767"/>
    </source>
</evidence>
<evidence type="ECO:0000256" key="1">
    <source>
        <dbReference type="SAM" id="MobiDB-lite"/>
    </source>
</evidence>
<gene>
    <name evidence="2" type="ORF">FRX48_00713</name>
</gene>
<feature type="region of interest" description="Disordered" evidence="1">
    <location>
        <begin position="1"/>
        <end position="45"/>
    </location>
</feature>
<organism evidence="2 3">
    <name type="scientific">Lasallia pustulata</name>
    <dbReference type="NCBI Taxonomy" id="136370"/>
    <lineage>
        <taxon>Eukaryota</taxon>
        <taxon>Fungi</taxon>
        <taxon>Dikarya</taxon>
        <taxon>Ascomycota</taxon>
        <taxon>Pezizomycotina</taxon>
        <taxon>Lecanoromycetes</taxon>
        <taxon>OSLEUM clade</taxon>
        <taxon>Umbilicariomycetidae</taxon>
        <taxon>Umbilicariales</taxon>
        <taxon>Umbilicariaceae</taxon>
        <taxon>Lasallia</taxon>
    </lineage>
</organism>
<feature type="compositionally biased region" description="Low complexity" evidence="1">
    <location>
        <begin position="536"/>
        <end position="559"/>
    </location>
</feature>
<dbReference type="Proteomes" id="UP000324767">
    <property type="component" value="Unassembled WGS sequence"/>
</dbReference>
<name>A0A5M8Q1D5_9LECA</name>
<dbReference type="OrthoDB" id="5430717at2759"/>
<comment type="caution">
    <text evidence="2">The sequence shown here is derived from an EMBL/GenBank/DDBJ whole genome shotgun (WGS) entry which is preliminary data.</text>
</comment>
<sequence>MADIHQWRRMVHPSRSHSQDLRGAQDQYTESGDVTGRSRSRRFSNENIEVPSVRLRPKSRLASYLGTHRSLSVPGKPDGAMFSASSANGKDDVYDPDPLQMSYTIQKRLLAFPAEGLPVQHNSLLMHLIEAFRDLTVDRLELLENLDKEKKSHEADRQRFQRNEILWLEEREIHRLKILNLESVLARPPRNSPISGPATADSQAGPSAGSVDSLGATSEDTTARAEETLENGWKGCRLFQYISWTVANLRSIMLPMAIISIKADDSFEQKTAHIGAGHAPLLGKHIGKDVADTSTVIEWAAPVPRRVSDSEQSSVEGDLLPDEEALIAAPTVQIVDTETGSAKRLTKCLADRVESDPEQIYGKPMAMPKTLSKLGTDNAEKPLPQLPGFNPPPTATDVSHSTVQRSASDEYLPPRWESGYHKTHRRGFSFLPGDDAKQPVISSPERSIGYMIFAPPLMEVLARDRPVNPCTHGLDPSLSCVGLTLSPQREASAGSAKTAIRRSISHSSSESIRTSCATGSGQEGTGGPSKRPRKNSTAIAAARAASNSGSASRWGSRGA</sequence>
<proteinExistence type="predicted"/>
<evidence type="ECO:0000313" key="2">
    <source>
        <dbReference type="EMBL" id="KAA6415994.1"/>
    </source>
</evidence>